<proteinExistence type="predicted"/>
<organism evidence="2">
    <name type="scientific">freshwater metagenome</name>
    <dbReference type="NCBI Taxonomy" id="449393"/>
    <lineage>
        <taxon>unclassified sequences</taxon>
        <taxon>metagenomes</taxon>
        <taxon>ecological metagenomes</taxon>
    </lineage>
</organism>
<dbReference type="EMBL" id="CAEZUN010000047">
    <property type="protein sequence ID" value="CAB4598938.1"/>
    <property type="molecule type" value="Genomic_DNA"/>
</dbReference>
<accession>A0A6J6GQ97</accession>
<protein>
    <submittedName>
        <fullName evidence="2">Unannotated protein</fullName>
    </submittedName>
</protein>
<name>A0A6J6GQ97_9ZZZZ</name>
<gene>
    <name evidence="2" type="ORF">UFOPK1826_00518</name>
</gene>
<sequence>MPADESQAKIKISELYDLVVKYAKQEAIDPLRGAGRWLAFGLFASVLISIGVVIGSLGVLRLVQTTPLGSSNSWSWLRYLITVIICLVVGFVANSRIKRGTLEK</sequence>
<dbReference type="AlphaFoldDB" id="A0A6J6GQ97"/>
<feature type="transmembrane region" description="Helical" evidence="1">
    <location>
        <begin position="76"/>
        <end position="94"/>
    </location>
</feature>
<reference evidence="2" key="1">
    <citation type="submission" date="2020-05" db="EMBL/GenBank/DDBJ databases">
        <authorList>
            <person name="Chiriac C."/>
            <person name="Salcher M."/>
            <person name="Ghai R."/>
            <person name="Kavagutti S V."/>
        </authorList>
    </citation>
    <scope>NUCLEOTIDE SEQUENCE</scope>
</reference>
<evidence type="ECO:0000256" key="1">
    <source>
        <dbReference type="SAM" id="Phobius"/>
    </source>
</evidence>
<feature type="transmembrane region" description="Helical" evidence="1">
    <location>
        <begin position="37"/>
        <end position="64"/>
    </location>
</feature>
<evidence type="ECO:0000313" key="2">
    <source>
        <dbReference type="EMBL" id="CAB4598938.1"/>
    </source>
</evidence>
<keyword evidence="1" id="KW-0472">Membrane</keyword>
<keyword evidence="1" id="KW-0812">Transmembrane</keyword>
<keyword evidence="1" id="KW-1133">Transmembrane helix</keyword>